<dbReference type="Proteomes" id="UP000805193">
    <property type="component" value="Unassembled WGS sequence"/>
</dbReference>
<name>A0AC60QWM3_IXOPE</name>
<comment type="caution">
    <text evidence="1">The sequence shown here is derived from an EMBL/GenBank/DDBJ whole genome shotgun (WGS) entry which is preliminary data.</text>
</comment>
<evidence type="ECO:0000313" key="2">
    <source>
        <dbReference type="Proteomes" id="UP000805193"/>
    </source>
</evidence>
<evidence type="ECO:0000313" key="1">
    <source>
        <dbReference type="EMBL" id="KAG0444110.1"/>
    </source>
</evidence>
<reference evidence="1 2" key="1">
    <citation type="journal article" date="2020" name="Cell">
        <title>Large-Scale Comparative Analyses of Tick Genomes Elucidate Their Genetic Diversity and Vector Capacities.</title>
        <authorList>
            <consortium name="Tick Genome and Microbiome Consortium (TIGMIC)"/>
            <person name="Jia N."/>
            <person name="Wang J."/>
            <person name="Shi W."/>
            <person name="Du L."/>
            <person name="Sun Y."/>
            <person name="Zhan W."/>
            <person name="Jiang J.F."/>
            <person name="Wang Q."/>
            <person name="Zhang B."/>
            <person name="Ji P."/>
            <person name="Bell-Sakyi L."/>
            <person name="Cui X.M."/>
            <person name="Yuan T.T."/>
            <person name="Jiang B.G."/>
            <person name="Yang W.F."/>
            <person name="Lam T.T."/>
            <person name="Chang Q.C."/>
            <person name="Ding S.J."/>
            <person name="Wang X.J."/>
            <person name="Zhu J.G."/>
            <person name="Ruan X.D."/>
            <person name="Zhao L."/>
            <person name="Wei J.T."/>
            <person name="Ye R.Z."/>
            <person name="Que T.C."/>
            <person name="Du C.H."/>
            <person name="Zhou Y.H."/>
            <person name="Cheng J.X."/>
            <person name="Dai P.F."/>
            <person name="Guo W.B."/>
            <person name="Han X.H."/>
            <person name="Huang E.J."/>
            <person name="Li L.F."/>
            <person name="Wei W."/>
            <person name="Gao Y.C."/>
            <person name="Liu J.Z."/>
            <person name="Shao H.Z."/>
            <person name="Wang X."/>
            <person name="Wang C.C."/>
            <person name="Yang T.C."/>
            <person name="Huo Q.B."/>
            <person name="Li W."/>
            <person name="Chen H.Y."/>
            <person name="Chen S.E."/>
            <person name="Zhou L.G."/>
            <person name="Ni X.B."/>
            <person name="Tian J.H."/>
            <person name="Sheng Y."/>
            <person name="Liu T."/>
            <person name="Pan Y.S."/>
            <person name="Xia L.Y."/>
            <person name="Li J."/>
            <person name="Zhao F."/>
            <person name="Cao W.C."/>
        </authorList>
    </citation>
    <scope>NUCLEOTIDE SEQUENCE [LARGE SCALE GENOMIC DNA]</scope>
    <source>
        <strain evidence="1">Iper-2018</strain>
    </source>
</reference>
<accession>A0AC60QWM3</accession>
<protein>
    <submittedName>
        <fullName evidence="1">Uncharacterized protein</fullName>
    </submittedName>
</protein>
<keyword evidence="2" id="KW-1185">Reference proteome</keyword>
<proteinExistence type="predicted"/>
<feature type="non-terminal residue" evidence="1">
    <location>
        <position position="1183"/>
    </location>
</feature>
<gene>
    <name evidence="1" type="ORF">HPB47_014159</name>
</gene>
<dbReference type="EMBL" id="JABSTQ010002459">
    <property type="protein sequence ID" value="KAG0444110.1"/>
    <property type="molecule type" value="Genomic_DNA"/>
</dbReference>
<organism evidence="1 2">
    <name type="scientific">Ixodes persulcatus</name>
    <name type="common">Taiga tick</name>
    <dbReference type="NCBI Taxonomy" id="34615"/>
    <lineage>
        <taxon>Eukaryota</taxon>
        <taxon>Metazoa</taxon>
        <taxon>Ecdysozoa</taxon>
        <taxon>Arthropoda</taxon>
        <taxon>Chelicerata</taxon>
        <taxon>Arachnida</taxon>
        <taxon>Acari</taxon>
        <taxon>Parasitiformes</taxon>
        <taxon>Ixodida</taxon>
        <taxon>Ixodoidea</taxon>
        <taxon>Ixodidae</taxon>
        <taxon>Ixodinae</taxon>
        <taxon>Ixodes</taxon>
    </lineage>
</organism>
<sequence length="1183" mass="124564">MKTSGTMIVLALAVAFTEGAEVTFVRCPNGALCPDRTTCCLQNSGQYGCCPYQFAMCCSDHLHCCPEGYHCNMSNGTCLQISTTTKKVETLLTPMVLSPQLGPNAPAVKDVRCPDGSFCWDGQTCCMVGGGFYDCCPYSHAVCCSDHASCCPDGYRCEVSTQSCVAGNSTLPMLKKIDTIRESYLEEPAPVEIVRCPGGGYCQDGQTCCLVSGGHYGCCPYPHAVCCSDLASCCPEGYRCKVSTHSCVAGNSTLPMLKKIDTIGGSPLKEPAPVEIVRCPGGGWCQDGQTCCLVSGGHYGCCPYPHAVCCSDLASCCPEGYRCKVSTHSCVAGNSTLPMLKKIDTVGGSPLKEPAPVEIVRCPGGGWCQDGQTCCLVSGGHYGCCPYPHAVCCSDLASCCPEGYRCKVSTHSCVAGNSTLPMLKKIDTVGGSPLKEPAPVEIVRCPGGGWCQDGQTCCLVSGGHYGCCPYPHAVCCSDLASCCPEGYRCKVSTHSCVAGNSTLPMLKKIDTVGGSPLKEPAPVEIVRCPGGGWCQDGQTCCLVSGGHYGCCPYPHAVCCSDLASCCPEGYRCKVSTHSCVAGNSTLPMLKKIDTVGGSPLKEPAPVEIVRCPGGGWCQDGQTCCLVSGGHYGCCPYPHAVCCSDLASCCPEGYRCKVSTHSCVAGNSTLPMLKKIDTVGGSPLKEPAPVEIVRCPGGGWCQDGQTCCLVSGGHYGCCPYPHAVCCSDLASCCPEGYRCKVSTHSCVAGNSTLPMLKKIDTVGGSPLKEPAPVQSVRCPDGRFCQDSQTCCVVAGGRYGCCPYPHAVCCSDRATCCPEGYRCKMSTHSCVAGNSTLPMLKKIDAIGGSPLKEPAPVEKVRCPDGNYCQDGQTCCLTMGGRYGCCPYPYAECCSDHASCCPEGYRCHMSTHSCILGNSTVPMLKKISTFSDSPAPVEKIRCPDGNYCQDGQTCCLTAGGRFSCCPYPFAECCSDYASCCPEGYLCHMSTHSCMLGNSTVAMLKKISTFSDNPAPGNTVSCPDGSSCLDQQTCCQSKNGSYGCCPTPEAVCCEDHETCCPKGTVCVEEIQACIGLSEMSPMLKKVPAFRTEKKPRLGQLTLPRPWVDFDGLCHPLRSDTCCQIQGGSYGCCPYEDATCCSDDVHCCPSGYECDTSATSCRKGDIFAAALRKFPARRPLLPVVNDAT</sequence>